<proteinExistence type="predicted"/>
<name>A0AAN5AGN0_BIFAD</name>
<sequence>MSIMLDEAQAYENSRDYDCCQIIEGAYTVGDAVYEAYCDGREALPTNAEIEAVAKRLLWRSCKKWDGVESDCVAKGEDDAWDYAGEIPGFQEEYIRHAKEMLEIARKAVSE</sequence>
<protein>
    <submittedName>
        <fullName evidence="1">Uncharacterized protein</fullName>
    </submittedName>
</protein>
<evidence type="ECO:0000313" key="2">
    <source>
        <dbReference type="Proteomes" id="UP000886943"/>
    </source>
</evidence>
<dbReference type="AlphaFoldDB" id="A0AAN5AGN0"/>
<dbReference type="Proteomes" id="UP000886943">
    <property type="component" value="Unassembled WGS sequence"/>
</dbReference>
<reference evidence="1" key="1">
    <citation type="submission" date="2021-08" db="EMBL/GenBank/DDBJ databases">
        <title>Draft genome sequence of the GABA producer Bifidobacterium adolescentis 4-2, isolated from healthy human feces.</title>
        <authorList>
            <person name="Altaib H."/>
            <person name="Niwa R."/>
            <person name="Abe M."/>
            <person name="Suzuki T."/>
        </authorList>
    </citation>
    <scope>NUCLEOTIDE SEQUENCE</scope>
    <source>
        <strain evidence="1">4-2</strain>
    </source>
</reference>
<comment type="caution">
    <text evidence="1">The sequence shown here is derived from an EMBL/GenBank/DDBJ whole genome shotgun (WGS) entry which is preliminary data.</text>
</comment>
<accession>A0AAN5AGN0</accession>
<dbReference type="EMBL" id="BPPZ01000016">
    <property type="protein sequence ID" value="GJD14925.1"/>
    <property type="molecule type" value="Genomic_DNA"/>
</dbReference>
<organism evidence="1 2">
    <name type="scientific">Bifidobacterium adolescentis</name>
    <dbReference type="NCBI Taxonomy" id="1680"/>
    <lineage>
        <taxon>Bacteria</taxon>
        <taxon>Bacillati</taxon>
        <taxon>Actinomycetota</taxon>
        <taxon>Actinomycetes</taxon>
        <taxon>Bifidobacteriales</taxon>
        <taxon>Bifidobacteriaceae</taxon>
        <taxon>Bifidobacterium</taxon>
    </lineage>
</organism>
<evidence type="ECO:0000313" key="1">
    <source>
        <dbReference type="EMBL" id="GJD14925.1"/>
    </source>
</evidence>
<gene>
    <name evidence="1" type="ORF">BIFAD42_19090</name>
</gene>